<dbReference type="PROSITE" id="PS00198">
    <property type="entry name" value="4FE4S_FER_1"/>
    <property type="match status" value="2"/>
</dbReference>
<keyword evidence="1" id="KW-0479">Metal-binding</keyword>
<dbReference type="AlphaFoldDB" id="D4M4Q2"/>
<evidence type="ECO:0000313" key="5">
    <source>
        <dbReference type="EMBL" id="CBL26214.1"/>
    </source>
</evidence>
<dbReference type="InterPro" id="IPR017900">
    <property type="entry name" value="4Fe4S_Fe_S_CS"/>
</dbReference>
<dbReference type="EMBL" id="FP929055">
    <property type="protein sequence ID" value="CBL26214.1"/>
    <property type="molecule type" value="Genomic_DNA"/>
</dbReference>
<dbReference type="Pfam" id="PF13187">
    <property type="entry name" value="Fer4_9"/>
    <property type="match status" value="1"/>
</dbReference>
<reference evidence="5 6" key="1">
    <citation type="submission" date="2010-03" db="EMBL/GenBank/DDBJ databases">
        <title>The genome sequence of Ruminococcus torques L2-14.</title>
        <authorList>
            <consortium name="metaHIT consortium -- http://www.metahit.eu/"/>
            <person name="Pajon A."/>
            <person name="Turner K."/>
            <person name="Parkhill J."/>
            <person name="Duncan S."/>
            <person name="Flint H."/>
        </authorList>
    </citation>
    <scope>NUCLEOTIDE SEQUENCE [LARGE SCALE GENOMIC DNA]</scope>
    <source>
        <strain evidence="5 6">L2-14</strain>
    </source>
</reference>
<dbReference type="HOGENOM" id="CLU_2208162_0_0_9"/>
<dbReference type="GO" id="GO:0051536">
    <property type="term" value="F:iron-sulfur cluster binding"/>
    <property type="evidence" value="ECO:0007669"/>
    <property type="project" value="UniProtKB-KW"/>
</dbReference>
<dbReference type="Gene3D" id="3.30.70.20">
    <property type="match status" value="1"/>
</dbReference>
<evidence type="ECO:0000256" key="1">
    <source>
        <dbReference type="ARBA" id="ARBA00022723"/>
    </source>
</evidence>
<dbReference type="KEGG" id="rto:RTO_16240"/>
<dbReference type="PANTHER" id="PTHR43122:SF1">
    <property type="entry name" value="IRON-SULFUR-BINDING PROTEIN"/>
    <property type="match status" value="1"/>
</dbReference>
<evidence type="ECO:0000313" key="6">
    <source>
        <dbReference type="Proteomes" id="UP000008956"/>
    </source>
</evidence>
<dbReference type="PANTHER" id="PTHR43122">
    <property type="entry name" value="FERREDOXIN SUBUNIT OF PYRUVATE:FLAVODOXIN OXIDOREDUCTASE-RELATED"/>
    <property type="match status" value="1"/>
</dbReference>
<evidence type="ECO:0000256" key="2">
    <source>
        <dbReference type="ARBA" id="ARBA00023004"/>
    </source>
</evidence>
<protein>
    <recommendedName>
        <fullName evidence="4">4Fe-4S ferredoxin-type domain-containing protein</fullName>
    </recommendedName>
</protein>
<gene>
    <name evidence="5" type="ORF">RTO_16240</name>
</gene>
<evidence type="ECO:0000256" key="3">
    <source>
        <dbReference type="ARBA" id="ARBA00023014"/>
    </source>
</evidence>
<dbReference type="PROSITE" id="PS51379">
    <property type="entry name" value="4FE4S_FER_2"/>
    <property type="match status" value="2"/>
</dbReference>
<keyword evidence="2" id="KW-0408">Iron</keyword>
<evidence type="ECO:0000259" key="4">
    <source>
        <dbReference type="PROSITE" id="PS51379"/>
    </source>
</evidence>
<organism evidence="5 6">
    <name type="scientific">[Ruminococcus] torques L2-14</name>
    <dbReference type="NCBI Taxonomy" id="657313"/>
    <lineage>
        <taxon>Bacteria</taxon>
        <taxon>Bacillati</taxon>
        <taxon>Bacillota</taxon>
        <taxon>Clostridia</taxon>
        <taxon>Lachnospirales</taxon>
        <taxon>Lachnospiraceae</taxon>
        <taxon>Mediterraneibacter</taxon>
    </lineage>
</organism>
<accession>D4M4Q2</accession>
<keyword evidence="3" id="KW-0411">Iron-sulfur</keyword>
<name>D4M4Q2_9FIRM</name>
<feature type="domain" description="4Fe-4S ferredoxin-type" evidence="4">
    <location>
        <begin position="25"/>
        <end position="51"/>
    </location>
</feature>
<dbReference type="InterPro" id="IPR017896">
    <property type="entry name" value="4Fe4S_Fe-S-bd"/>
</dbReference>
<dbReference type="GO" id="GO:0046872">
    <property type="term" value="F:metal ion binding"/>
    <property type="evidence" value="ECO:0007669"/>
    <property type="project" value="UniProtKB-KW"/>
</dbReference>
<dbReference type="SUPFAM" id="SSF54862">
    <property type="entry name" value="4Fe-4S ferredoxins"/>
    <property type="match status" value="1"/>
</dbReference>
<dbReference type="PATRIC" id="fig|657313.3.peg.1424"/>
<dbReference type="Proteomes" id="UP000008956">
    <property type="component" value="Chromosome"/>
</dbReference>
<sequence>MKETVKENLLPVQVPGNRPYREYDKIPLIPHATKSCSSCGLCAKECPVNAIPTDNPKVTDKSKCISCMHCVNICPRHARKLNPLLLSVASKKLKKVCFNRKENELFL</sequence>
<feature type="domain" description="4Fe-4S ferredoxin-type" evidence="4">
    <location>
        <begin position="54"/>
        <end position="84"/>
    </location>
</feature>
<reference evidence="5 6" key="2">
    <citation type="submission" date="2010-03" db="EMBL/GenBank/DDBJ databases">
        <authorList>
            <person name="Pajon A."/>
        </authorList>
    </citation>
    <scope>NUCLEOTIDE SEQUENCE [LARGE SCALE GENOMIC DNA]</scope>
    <source>
        <strain evidence="5 6">L2-14</strain>
    </source>
</reference>
<proteinExistence type="predicted"/>